<dbReference type="InterPro" id="IPR010684">
    <property type="entry name" value="RNA_pol_II_trans_fac_SIII_A"/>
</dbReference>
<gene>
    <name evidence="3" type="ORF">IE81DRAFT_367679</name>
</gene>
<evidence type="ECO:0000313" key="4">
    <source>
        <dbReference type="Proteomes" id="UP000245783"/>
    </source>
</evidence>
<feature type="compositionally biased region" description="Pro residues" evidence="2">
    <location>
        <begin position="9"/>
        <end position="19"/>
    </location>
</feature>
<feature type="region of interest" description="Disordered" evidence="2">
    <location>
        <begin position="219"/>
        <end position="287"/>
    </location>
</feature>
<protein>
    <recommendedName>
        <fullName evidence="5">Elongin-A</fullName>
    </recommendedName>
</protein>
<organism evidence="3 4">
    <name type="scientific">Ceraceosorus guamensis</name>
    <dbReference type="NCBI Taxonomy" id="1522189"/>
    <lineage>
        <taxon>Eukaryota</taxon>
        <taxon>Fungi</taxon>
        <taxon>Dikarya</taxon>
        <taxon>Basidiomycota</taxon>
        <taxon>Ustilaginomycotina</taxon>
        <taxon>Exobasidiomycetes</taxon>
        <taxon>Ceraceosorales</taxon>
        <taxon>Ceraceosoraceae</taxon>
        <taxon>Ceraceosorus</taxon>
    </lineage>
</organism>
<dbReference type="OrthoDB" id="21513at2759"/>
<dbReference type="PANTHER" id="PTHR15141:SF76">
    <property type="entry name" value="TRANSCRIPTION ELONGATION FACTOR B POLYPEPTIDE 3"/>
    <property type="match status" value="1"/>
</dbReference>
<feature type="compositionally biased region" description="Polar residues" evidence="2">
    <location>
        <begin position="233"/>
        <end position="244"/>
    </location>
</feature>
<reference evidence="3 4" key="1">
    <citation type="journal article" date="2018" name="Mol. Biol. Evol.">
        <title>Broad Genomic Sampling Reveals a Smut Pathogenic Ancestry of the Fungal Clade Ustilaginomycotina.</title>
        <authorList>
            <person name="Kijpornyongpan T."/>
            <person name="Mondo S.J."/>
            <person name="Barry K."/>
            <person name="Sandor L."/>
            <person name="Lee J."/>
            <person name="Lipzen A."/>
            <person name="Pangilinan J."/>
            <person name="LaButti K."/>
            <person name="Hainaut M."/>
            <person name="Henrissat B."/>
            <person name="Grigoriev I.V."/>
            <person name="Spatafora J.W."/>
            <person name="Aime M.C."/>
        </authorList>
    </citation>
    <scope>NUCLEOTIDE SEQUENCE [LARGE SCALE GENOMIC DNA]</scope>
    <source>
        <strain evidence="3 4">MCA 4658</strain>
    </source>
</reference>
<name>A0A316VUB5_9BASI</name>
<dbReference type="PANTHER" id="PTHR15141">
    <property type="entry name" value="TRANSCRIPTION ELONGATION FACTOR B POLYPEPTIDE 3"/>
    <property type="match status" value="1"/>
</dbReference>
<evidence type="ECO:0000256" key="1">
    <source>
        <dbReference type="SAM" id="Coils"/>
    </source>
</evidence>
<sequence>MKDWKRSPEPPSMMGPQPPVQSATPPTESQSSHSSLDEVLPGAYIAPFLGNEGSSKMASMAAAAEEETHERQARQDARVSKMMSLKSMAMTVICRNIHMVEDIGAMPYSLAGPVLRHCSASQLMVIEGNSPQIMSETEDLWRRLAHADLASVRRKDAEGLYDREPPASWRRLYLRELGAEKEAKEAASARLRERLAAATAERDSRGIVVDDAIAKSHLKKRRGLSTAKAGVTSAGQRSKGQTLMSKARAATHLTRQLTQPRSTARSEIGNNESTSSRIMRPPSMPRAGLTIRAGASAATISSLLSPSNTYTPNDFGSSSNGVKMIFGKTTPIASVDRATVAAQQAEPDTSQMRPIKKRPKGNNGMRITPVKRARHAAASLQEAPGLSNGSSNARHSKSMISIKSSSPPDTSRRAGSSSCPANDRSWSDYQCPSHSAAHPPRRSTETRA</sequence>
<feature type="compositionally biased region" description="Polar residues" evidence="2">
    <location>
        <begin position="407"/>
        <end position="420"/>
    </location>
</feature>
<dbReference type="GO" id="GO:0070449">
    <property type="term" value="C:elongin complex"/>
    <property type="evidence" value="ECO:0007669"/>
    <property type="project" value="InterPro"/>
</dbReference>
<keyword evidence="4" id="KW-1185">Reference proteome</keyword>
<dbReference type="FunCoup" id="A0A316VUB5">
    <property type="interactions" value="21"/>
</dbReference>
<accession>A0A316VUB5</accession>
<keyword evidence="1" id="KW-0175">Coiled coil</keyword>
<dbReference type="GeneID" id="37038970"/>
<evidence type="ECO:0000313" key="3">
    <source>
        <dbReference type="EMBL" id="PWN41216.1"/>
    </source>
</evidence>
<feature type="compositionally biased region" description="Basic and acidic residues" evidence="2">
    <location>
        <begin position="66"/>
        <end position="77"/>
    </location>
</feature>
<dbReference type="InterPro" id="IPR051870">
    <property type="entry name" value="Elongin-A_domain"/>
</dbReference>
<feature type="region of interest" description="Disordered" evidence="2">
    <location>
        <begin position="339"/>
        <end position="448"/>
    </location>
</feature>
<evidence type="ECO:0008006" key="5">
    <source>
        <dbReference type="Google" id="ProtNLM"/>
    </source>
</evidence>
<dbReference type="Gene3D" id="6.10.250.3180">
    <property type="match status" value="1"/>
</dbReference>
<dbReference type="Pfam" id="PF06881">
    <property type="entry name" value="Elongin_A"/>
    <property type="match status" value="1"/>
</dbReference>
<feature type="region of interest" description="Disordered" evidence="2">
    <location>
        <begin position="1"/>
        <end position="37"/>
    </location>
</feature>
<proteinExistence type="predicted"/>
<feature type="coiled-coil region" evidence="1">
    <location>
        <begin position="174"/>
        <end position="201"/>
    </location>
</feature>
<dbReference type="InParanoid" id="A0A316VUB5"/>
<dbReference type="RefSeq" id="XP_025368376.1">
    <property type="nucleotide sequence ID" value="XM_025517100.1"/>
</dbReference>
<dbReference type="EMBL" id="KZ819397">
    <property type="protein sequence ID" value="PWN41216.1"/>
    <property type="molecule type" value="Genomic_DNA"/>
</dbReference>
<evidence type="ECO:0000256" key="2">
    <source>
        <dbReference type="SAM" id="MobiDB-lite"/>
    </source>
</evidence>
<feature type="region of interest" description="Disordered" evidence="2">
    <location>
        <begin position="57"/>
        <end position="77"/>
    </location>
</feature>
<dbReference type="Proteomes" id="UP000245783">
    <property type="component" value="Unassembled WGS sequence"/>
</dbReference>
<feature type="compositionally biased region" description="Polar residues" evidence="2">
    <location>
        <begin position="23"/>
        <end position="34"/>
    </location>
</feature>
<feature type="compositionally biased region" description="Polar residues" evidence="2">
    <location>
        <begin position="253"/>
        <end position="277"/>
    </location>
</feature>
<dbReference type="AlphaFoldDB" id="A0A316VUB5"/>
<dbReference type="STRING" id="1522189.A0A316VUB5"/>
<dbReference type="GO" id="GO:0006368">
    <property type="term" value="P:transcription elongation by RNA polymerase II"/>
    <property type="evidence" value="ECO:0007669"/>
    <property type="project" value="InterPro"/>
</dbReference>